<evidence type="ECO:0000256" key="1">
    <source>
        <dbReference type="ARBA" id="ARBA00010669"/>
    </source>
</evidence>
<gene>
    <name evidence="8" type="primary">tadA</name>
    <name evidence="10" type="ORF">EI71_01308</name>
</gene>
<keyword evidence="4 8" id="KW-0479">Metal-binding</keyword>
<dbReference type="PANTHER" id="PTHR11079">
    <property type="entry name" value="CYTOSINE DEAMINASE FAMILY MEMBER"/>
    <property type="match status" value="1"/>
</dbReference>
<dbReference type="GO" id="GO:0002100">
    <property type="term" value="P:tRNA wobble adenosine to inosine editing"/>
    <property type="evidence" value="ECO:0007669"/>
    <property type="project" value="UniProtKB-UniRule"/>
</dbReference>
<keyword evidence="5 8" id="KW-0378">Hydrolase</keyword>
<keyword evidence="11" id="KW-1185">Reference proteome</keyword>
<evidence type="ECO:0000256" key="2">
    <source>
        <dbReference type="ARBA" id="ARBA00011738"/>
    </source>
</evidence>
<evidence type="ECO:0000256" key="6">
    <source>
        <dbReference type="ARBA" id="ARBA00022833"/>
    </source>
</evidence>
<keyword evidence="3 8" id="KW-0819">tRNA processing</keyword>
<comment type="caution">
    <text evidence="10">The sequence shown here is derived from an EMBL/GenBank/DDBJ whole genome shotgun (WGS) entry which is preliminary data.</text>
</comment>
<dbReference type="EMBL" id="QXEV01000014">
    <property type="protein sequence ID" value="RIA75650.1"/>
    <property type="molecule type" value="Genomic_DNA"/>
</dbReference>
<reference evidence="10 11" key="1">
    <citation type="submission" date="2018-08" db="EMBL/GenBank/DDBJ databases">
        <title>Genomic Encyclopedia of Archaeal and Bacterial Type Strains, Phase II (KMG-II): from individual species to whole genera.</title>
        <authorList>
            <person name="Goeker M."/>
        </authorList>
    </citation>
    <scope>NUCLEOTIDE SEQUENCE [LARGE SCALE GENOMIC DNA]</scope>
    <source>
        <strain evidence="10 11">ATCC 27112</strain>
    </source>
</reference>
<dbReference type="InParanoid" id="A0A397RMU4"/>
<evidence type="ECO:0000256" key="4">
    <source>
        <dbReference type="ARBA" id="ARBA00022723"/>
    </source>
</evidence>
<feature type="binding site" evidence="8">
    <location>
        <position position="84"/>
    </location>
    <ligand>
        <name>Zn(2+)</name>
        <dbReference type="ChEBI" id="CHEBI:29105"/>
        <note>catalytic</note>
    </ligand>
</feature>
<dbReference type="GO" id="GO:0052717">
    <property type="term" value="F:tRNA-specific adenosine-34 deaminase activity"/>
    <property type="evidence" value="ECO:0007669"/>
    <property type="project" value="UniProtKB-UniRule"/>
</dbReference>
<dbReference type="PANTHER" id="PTHR11079:SF202">
    <property type="entry name" value="TRNA-SPECIFIC ADENOSINE DEAMINASE"/>
    <property type="match status" value="1"/>
</dbReference>
<dbReference type="InterPro" id="IPR016192">
    <property type="entry name" value="APOBEC/CMP_deaminase_Zn-bd"/>
</dbReference>
<dbReference type="EC" id="3.5.4.33" evidence="8"/>
<dbReference type="FunCoup" id="A0A397RMU4">
    <property type="interactions" value="224"/>
</dbReference>
<dbReference type="PROSITE" id="PS51747">
    <property type="entry name" value="CYT_DCMP_DEAMINASES_2"/>
    <property type="match status" value="1"/>
</dbReference>
<evidence type="ECO:0000256" key="8">
    <source>
        <dbReference type="HAMAP-Rule" id="MF_00972"/>
    </source>
</evidence>
<comment type="cofactor">
    <cofactor evidence="8">
        <name>Zn(2+)</name>
        <dbReference type="ChEBI" id="CHEBI:29105"/>
    </cofactor>
    <text evidence="8">Binds 1 zinc ion per subunit.</text>
</comment>
<comment type="similarity">
    <text evidence="1">Belongs to the cytidine and deoxycytidylate deaminase family. ADAT2 subfamily.</text>
</comment>
<feature type="binding site" evidence="8">
    <location>
        <position position="54"/>
    </location>
    <ligand>
        <name>Zn(2+)</name>
        <dbReference type="ChEBI" id="CHEBI:29105"/>
        <note>catalytic</note>
    </ligand>
</feature>
<organism evidence="10 11">
    <name type="scientific">Anaeroplasma bactoclasticum</name>
    <dbReference type="NCBI Taxonomy" id="2088"/>
    <lineage>
        <taxon>Bacteria</taxon>
        <taxon>Bacillati</taxon>
        <taxon>Mycoplasmatota</taxon>
        <taxon>Mollicutes</taxon>
        <taxon>Anaeroplasmatales</taxon>
        <taxon>Anaeroplasmataceae</taxon>
        <taxon>Anaeroplasma</taxon>
    </lineage>
</organism>
<feature type="domain" description="CMP/dCMP-type deaminase" evidence="9">
    <location>
        <begin position="3"/>
        <end position="116"/>
    </location>
</feature>
<dbReference type="InterPro" id="IPR058535">
    <property type="entry name" value="MafB19-deam"/>
</dbReference>
<accession>A0A397RMU4</accession>
<evidence type="ECO:0000256" key="7">
    <source>
        <dbReference type="ARBA" id="ARBA00048045"/>
    </source>
</evidence>
<sequence length="156" mass="18080">MIKNDEYYMKEAIKEAKKAYLIDEVPIGCVIVYQDKIIARAHNEREKRESALAHAEILAISKACKKLNSWRLEDSIMYITLEPCCMCSGAIIQSRIKKVIYGAYDYRFGAHKSITYLFDVKFNHQVDIKGGFMEEECGKLITDFFKELRMKKSCNS</sequence>
<evidence type="ECO:0000259" key="9">
    <source>
        <dbReference type="PROSITE" id="PS51747"/>
    </source>
</evidence>
<dbReference type="HAMAP" id="MF_00972">
    <property type="entry name" value="tRNA_aden_deaminase"/>
    <property type="match status" value="1"/>
</dbReference>
<feature type="active site" description="Proton donor" evidence="8">
    <location>
        <position position="56"/>
    </location>
</feature>
<dbReference type="GO" id="GO:0008270">
    <property type="term" value="F:zinc ion binding"/>
    <property type="evidence" value="ECO:0007669"/>
    <property type="project" value="UniProtKB-UniRule"/>
</dbReference>
<comment type="function">
    <text evidence="8">Catalyzes the deamination of adenosine to inosine at the wobble position 34 of tRNA(Arg2).</text>
</comment>
<comment type="catalytic activity">
    <reaction evidence="7 8">
        <text>adenosine(34) in tRNA + H2O + H(+) = inosine(34) in tRNA + NH4(+)</text>
        <dbReference type="Rhea" id="RHEA:43168"/>
        <dbReference type="Rhea" id="RHEA-COMP:10373"/>
        <dbReference type="Rhea" id="RHEA-COMP:10374"/>
        <dbReference type="ChEBI" id="CHEBI:15377"/>
        <dbReference type="ChEBI" id="CHEBI:15378"/>
        <dbReference type="ChEBI" id="CHEBI:28938"/>
        <dbReference type="ChEBI" id="CHEBI:74411"/>
        <dbReference type="ChEBI" id="CHEBI:82852"/>
        <dbReference type="EC" id="3.5.4.33"/>
    </reaction>
</comment>
<protein>
    <recommendedName>
        <fullName evidence="8">tRNA-specific adenosine deaminase</fullName>
        <ecNumber evidence="8">3.5.4.33</ecNumber>
    </recommendedName>
</protein>
<name>A0A397RMU4_9MOLU</name>
<dbReference type="InterPro" id="IPR028883">
    <property type="entry name" value="tRNA_aden_deaminase"/>
</dbReference>
<proteinExistence type="inferred from homology"/>
<evidence type="ECO:0000256" key="3">
    <source>
        <dbReference type="ARBA" id="ARBA00022694"/>
    </source>
</evidence>
<feature type="binding site" evidence="8">
    <location>
        <position position="87"/>
    </location>
    <ligand>
        <name>Zn(2+)</name>
        <dbReference type="ChEBI" id="CHEBI:29105"/>
        <note>catalytic</note>
    </ligand>
</feature>
<dbReference type="InterPro" id="IPR002125">
    <property type="entry name" value="CMP_dCMP_dom"/>
</dbReference>
<dbReference type="Proteomes" id="UP000266506">
    <property type="component" value="Unassembled WGS sequence"/>
</dbReference>
<dbReference type="InterPro" id="IPR016193">
    <property type="entry name" value="Cytidine_deaminase-like"/>
</dbReference>
<dbReference type="FunFam" id="3.40.140.10:FF:000005">
    <property type="entry name" value="tRNA-specific adenosine deaminase"/>
    <property type="match status" value="1"/>
</dbReference>
<dbReference type="PROSITE" id="PS00903">
    <property type="entry name" value="CYT_DCMP_DEAMINASES_1"/>
    <property type="match status" value="1"/>
</dbReference>
<comment type="subunit">
    <text evidence="2 8">Homodimer.</text>
</comment>
<evidence type="ECO:0000313" key="11">
    <source>
        <dbReference type="Proteomes" id="UP000266506"/>
    </source>
</evidence>
<dbReference type="AlphaFoldDB" id="A0A397RMU4"/>
<dbReference type="Pfam" id="PF14437">
    <property type="entry name" value="MafB19-deam"/>
    <property type="match status" value="1"/>
</dbReference>
<dbReference type="CDD" id="cd01285">
    <property type="entry name" value="nucleoside_deaminase"/>
    <property type="match status" value="1"/>
</dbReference>
<evidence type="ECO:0000256" key="5">
    <source>
        <dbReference type="ARBA" id="ARBA00022801"/>
    </source>
</evidence>
<keyword evidence="6 8" id="KW-0862">Zinc</keyword>
<dbReference type="SUPFAM" id="SSF53927">
    <property type="entry name" value="Cytidine deaminase-like"/>
    <property type="match status" value="1"/>
</dbReference>
<dbReference type="Gene3D" id="3.40.140.10">
    <property type="entry name" value="Cytidine Deaminase, domain 2"/>
    <property type="match status" value="1"/>
</dbReference>
<evidence type="ECO:0000313" key="10">
    <source>
        <dbReference type="EMBL" id="RIA75650.1"/>
    </source>
</evidence>